<evidence type="ECO:0000313" key="1">
    <source>
        <dbReference type="EMBL" id="PTW53572.1"/>
    </source>
</evidence>
<reference evidence="1 2" key="1">
    <citation type="submission" date="2018-04" db="EMBL/GenBank/DDBJ databases">
        <title>Genomic Encyclopedia of Archaeal and Bacterial Type Strains, Phase II (KMG-II): from individual species to whole genera.</title>
        <authorList>
            <person name="Goeker M."/>
        </authorList>
    </citation>
    <scope>NUCLEOTIDE SEQUENCE [LARGE SCALE GENOMIC DNA]</scope>
    <source>
        <strain evidence="1 2">DSM 23382</strain>
    </source>
</reference>
<dbReference type="EMBL" id="QAYG01000016">
    <property type="protein sequence ID" value="PTW53572.1"/>
    <property type="molecule type" value="Genomic_DNA"/>
</dbReference>
<dbReference type="Proteomes" id="UP000244081">
    <property type="component" value="Unassembled WGS sequence"/>
</dbReference>
<accession>A0A2T5UQ13</accession>
<proteinExistence type="predicted"/>
<comment type="caution">
    <text evidence="1">The sequence shown here is derived from an EMBL/GenBank/DDBJ whole genome shotgun (WGS) entry which is preliminary data.</text>
</comment>
<evidence type="ECO:0000313" key="2">
    <source>
        <dbReference type="Proteomes" id="UP000244081"/>
    </source>
</evidence>
<dbReference type="AlphaFoldDB" id="A0A2T5UQ13"/>
<name>A0A2T5UQ13_9HYPH</name>
<gene>
    <name evidence="1" type="ORF">C8N35_11627</name>
</gene>
<protein>
    <submittedName>
        <fullName evidence="1">Uncharacterized protein</fullName>
    </submittedName>
</protein>
<organism evidence="1 2">
    <name type="scientific">Breoghania corrubedonensis</name>
    <dbReference type="NCBI Taxonomy" id="665038"/>
    <lineage>
        <taxon>Bacteria</taxon>
        <taxon>Pseudomonadati</taxon>
        <taxon>Pseudomonadota</taxon>
        <taxon>Alphaproteobacteria</taxon>
        <taxon>Hyphomicrobiales</taxon>
        <taxon>Stappiaceae</taxon>
        <taxon>Breoghania</taxon>
    </lineage>
</organism>
<keyword evidence="2" id="KW-1185">Reference proteome</keyword>
<sequence>MTSAGTINGSALNAHALNGGNRTVELVAVVGASLLSSAVLTASRAVRGNGPLHSGGNAVLSLIGVLSGVHVVRWAISGAVARRYPASAAALMSLTNSATAVRRTNVAGDAIGTIHAFGPLALNIGVSGRSPIAWSASSGLVSRIGIGGGNPSRLIPGLYFTARRSVPGVAIYRTSVAGHLDYRSFRPTVAVRTRAVSAEIRFATAREAREITIGREPRAFYVPKEGGWA</sequence>